<dbReference type="SUPFAM" id="SSF53474">
    <property type="entry name" value="alpha/beta-Hydrolases"/>
    <property type="match status" value="1"/>
</dbReference>
<comment type="caution">
    <text evidence="4">The sequence shown here is derived from an EMBL/GenBank/DDBJ whole genome shotgun (WGS) entry which is preliminary data.</text>
</comment>
<proteinExistence type="predicted"/>
<keyword evidence="1 4" id="KW-0378">Hydrolase</keyword>
<dbReference type="InterPro" id="IPR029058">
    <property type="entry name" value="AB_hydrolase_fold"/>
</dbReference>
<feature type="region of interest" description="Disordered" evidence="2">
    <location>
        <begin position="89"/>
        <end position="112"/>
    </location>
</feature>
<gene>
    <name evidence="4" type="primary">nlhH_2</name>
    <name evidence="4" type="ORF">BG653_01335</name>
</gene>
<sequence length="386" mass="40253">MSVQPEMPPRSAKQHGTAQHRTAVRVHPELRPAFESLPQFSDPYEDIEATREGFHAMLAAVPADRTGVDSERFEIPRADGSALTVEVYRPEGGAGSDGGEDAAPGQDARTADDGAGRALPAVLHFHGGGYALGRSLPGQDRAAIALCRELPAVVITVEYRLAPEHRYPAGVEDCYRALEWAAERAGGLGIDPARIALTGKSAGGGLSAAVALMARDRGGPAIVHQSLCVPDLDDRVGADEAADTEGADAEEADAGRADGAGAVGEGADGDGALGARVTTGRSVRRSWAHYLPEGTAAADAYAAAARATDLSGLPPAYVLVCDLDPMRDAGLAYARRLMDAGVPVTVRNVPGAWHGFELFAPETRVAKEMMAHWTGQLRAALYPVVG</sequence>
<evidence type="ECO:0000256" key="2">
    <source>
        <dbReference type="SAM" id="MobiDB-lite"/>
    </source>
</evidence>
<dbReference type="InterPro" id="IPR050300">
    <property type="entry name" value="GDXG_lipolytic_enzyme"/>
</dbReference>
<dbReference type="Pfam" id="PF07859">
    <property type="entry name" value="Abhydrolase_3"/>
    <property type="match status" value="1"/>
</dbReference>
<feature type="compositionally biased region" description="Acidic residues" evidence="2">
    <location>
        <begin position="240"/>
        <end position="252"/>
    </location>
</feature>
<feature type="compositionally biased region" description="Gly residues" evidence="2">
    <location>
        <begin position="261"/>
        <end position="272"/>
    </location>
</feature>
<dbReference type="Gene3D" id="3.40.50.1820">
    <property type="entry name" value="alpha/beta hydrolase"/>
    <property type="match status" value="1"/>
</dbReference>
<dbReference type="GO" id="GO:0106435">
    <property type="term" value="F:carboxylesterase activity"/>
    <property type="evidence" value="ECO:0007669"/>
    <property type="project" value="UniProtKB-EC"/>
</dbReference>
<protein>
    <submittedName>
        <fullName evidence="4">Carboxylesterase NlhH</fullName>
        <ecNumber evidence="4">3.1.1.1</ecNumber>
    </submittedName>
</protein>
<dbReference type="PANTHER" id="PTHR48081">
    <property type="entry name" value="AB HYDROLASE SUPERFAMILY PROTEIN C4A8.06C"/>
    <property type="match status" value="1"/>
</dbReference>
<keyword evidence="5" id="KW-1185">Reference proteome</keyword>
<dbReference type="EMBL" id="MIGA01000005">
    <property type="protein sequence ID" value="OSY47236.1"/>
    <property type="molecule type" value="Genomic_DNA"/>
</dbReference>
<dbReference type="PANTHER" id="PTHR48081:SF8">
    <property type="entry name" value="ALPHA_BETA HYDROLASE FOLD-3 DOMAIN-CONTAINING PROTEIN-RELATED"/>
    <property type="match status" value="1"/>
</dbReference>
<reference evidence="4 5" key="1">
    <citation type="submission" date="2016-09" db="EMBL/GenBank/DDBJ databases">
        <title>Streptomyces platensis DSM40041, a candidate organism with high potential of specific P450 cytochromes.</title>
        <authorList>
            <person name="Grumaz C."/>
            <person name="Vainshtein Y."/>
            <person name="Kirstahler P."/>
            <person name="Sohn K."/>
        </authorList>
    </citation>
    <scope>NUCLEOTIDE SEQUENCE [LARGE SCALE GENOMIC DNA]</scope>
    <source>
        <strain evidence="4 5">DSM 40041</strain>
    </source>
</reference>
<evidence type="ECO:0000313" key="4">
    <source>
        <dbReference type="EMBL" id="OSY47236.1"/>
    </source>
</evidence>
<feature type="region of interest" description="Disordered" evidence="2">
    <location>
        <begin position="1"/>
        <end position="22"/>
    </location>
</feature>
<accession>A0ABX3Y274</accession>
<dbReference type="InterPro" id="IPR013094">
    <property type="entry name" value="AB_hydrolase_3"/>
</dbReference>
<feature type="domain" description="Alpha/beta hydrolase fold-3" evidence="3">
    <location>
        <begin position="122"/>
        <end position="357"/>
    </location>
</feature>
<name>A0ABX3Y274_STRPT</name>
<dbReference type="GeneID" id="90925920"/>
<dbReference type="EC" id="3.1.1.1" evidence="4"/>
<evidence type="ECO:0000256" key="1">
    <source>
        <dbReference type="ARBA" id="ARBA00022801"/>
    </source>
</evidence>
<dbReference type="RefSeq" id="WP_244329742.1">
    <property type="nucleotide sequence ID" value="NZ_BAABSS010000002.1"/>
</dbReference>
<dbReference type="Proteomes" id="UP000194225">
    <property type="component" value="Unassembled WGS sequence"/>
</dbReference>
<feature type="region of interest" description="Disordered" evidence="2">
    <location>
        <begin position="238"/>
        <end position="274"/>
    </location>
</feature>
<organism evidence="4 5">
    <name type="scientific">Streptomyces platensis</name>
    <dbReference type="NCBI Taxonomy" id="58346"/>
    <lineage>
        <taxon>Bacteria</taxon>
        <taxon>Bacillati</taxon>
        <taxon>Actinomycetota</taxon>
        <taxon>Actinomycetes</taxon>
        <taxon>Kitasatosporales</taxon>
        <taxon>Streptomycetaceae</taxon>
        <taxon>Streptomyces</taxon>
    </lineage>
</organism>
<evidence type="ECO:0000259" key="3">
    <source>
        <dbReference type="Pfam" id="PF07859"/>
    </source>
</evidence>
<evidence type="ECO:0000313" key="5">
    <source>
        <dbReference type="Proteomes" id="UP000194225"/>
    </source>
</evidence>